<proteinExistence type="predicted"/>
<dbReference type="EMBL" id="LAZR01001635">
    <property type="protein sequence ID" value="KKN41654.1"/>
    <property type="molecule type" value="Genomic_DNA"/>
</dbReference>
<protein>
    <submittedName>
        <fullName evidence="2">Uncharacterized protein</fullName>
    </submittedName>
</protein>
<reference evidence="2" key="1">
    <citation type="journal article" date="2015" name="Nature">
        <title>Complex archaea that bridge the gap between prokaryotes and eukaryotes.</title>
        <authorList>
            <person name="Spang A."/>
            <person name="Saw J.H."/>
            <person name="Jorgensen S.L."/>
            <person name="Zaremba-Niedzwiedzka K."/>
            <person name="Martijn J."/>
            <person name="Lind A.E."/>
            <person name="van Eijk R."/>
            <person name="Schleper C."/>
            <person name="Guy L."/>
            <person name="Ettema T.J."/>
        </authorList>
    </citation>
    <scope>NUCLEOTIDE SEQUENCE</scope>
</reference>
<feature type="non-terminal residue" evidence="2">
    <location>
        <position position="1"/>
    </location>
</feature>
<feature type="transmembrane region" description="Helical" evidence="1">
    <location>
        <begin position="325"/>
        <end position="342"/>
    </location>
</feature>
<evidence type="ECO:0000256" key="1">
    <source>
        <dbReference type="SAM" id="Phobius"/>
    </source>
</evidence>
<gene>
    <name evidence="2" type="ORF">LCGC14_0721290</name>
</gene>
<keyword evidence="1" id="KW-1133">Transmembrane helix</keyword>
<feature type="transmembrane region" description="Helical" evidence="1">
    <location>
        <begin position="348"/>
        <end position="365"/>
    </location>
</feature>
<feature type="transmembrane region" description="Helical" evidence="1">
    <location>
        <begin position="298"/>
        <end position="316"/>
    </location>
</feature>
<keyword evidence="1" id="KW-0812">Transmembrane</keyword>
<organism evidence="2">
    <name type="scientific">marine sediment metagenome</name>
    <dbReference type="NCBI Taxonomy" id="412755"/>
    <lineage>
        <taxon>unclassified sequences</taxon>
        <taxon>metagenomes</taxon>
        <taxon>ecological metagenomes</taxon>
    </lineage>
</organism>
<sequence>LWYDGGPVAATQTRLLSRFRALATLLENAWIRDLIETVAGELKLTADGEEYFENTIADVRTMTPELFVAILTAAIFEEDVQVDDGYTGGDNTEEDVMGEWLWGQTFTASGGYDMTGARFRLLREGSPGTLTLHMRATSGGFPTGADLATGTINANTFTTDAGGQFEEIAFAADYTVVTDTVYVLYLDDNAGDSSNLVQWREDSSGNYAGGNVIESPASIMIIQSPGIISIPTIGPSATYTTLDIAALNWTAHVAADFMFATSGASISSTLYADSLEDRLLGTTFDMTNLATAINVSRMWLSSVIWLIISAFMAWGVTKVAGSTKIALPVILVMMPVGALAGFLSPLVAIVAAFMSAVVLAYVFFYKGAP</sequence>
<evidence type="ECO:0000313" key="2">
    <source>
        <dbReference type="EMBL" id="KKN41654.1"/>
    </source>
</evidence>
<dbReference type="AlphaFoldDB" id="A0A0F9QGI9"/>
<keyword evidence="1" id="KW-0472">Membrane</keyword>
<accession>A0A0F9QGI9</accession>
<name>A0A0F9QGI9_9ZZZZ</name>
<comment type="caution">
    <text evidence="2">The sequence shown here is derived from an EMBL/GenBank/DDBJ whole genome shotgun (WGS) entry which is preliminary data.</text>
</comment>